<evidence type="ECO:0000313" key="2">
    <source>
        <dbReference type="Proteomes" id="UP001141992"/>
    </source>
</evidence>
<dbReference type="Proteomes" id="UP001141992">
    <property type="component" value="Unassembled WGS sequence"/>
</dbReference>
<evidence type="ECO:0000313" key="1">
    <source>
        <dbReference type="EMBL" id="MCZ8403745.1"/>
    </source>
</evidence>
<protein>
    <submittedName>
        <fullName evidence="1">Type II toxin-antitoxin system RelE/ParE family toxin</fullName>
    </submittedName>
</protein>
<dbReference type="OrthoDB" id="9797093at2"/>
<name>A0A0D6IHQ7_ALCXX</name>
<gene>
    <name evidence="1" type="ORF">O9570_19980</name>
</gene>
<reference evidence="1" key="1">
    <citation type="submission" date="2022-12" db="EMBL/GenBank/DDBJ databases">
        <authorList>
            <person name="Voronina O.L."/>
            <person name="Kunda M.S."/>
            <person name="Ryzhova N."/>
            <person name="Aksenova E.I."/>
        </authorList>
    </citation>
    <scope>NUCLEOTIDE SEQUENCE</scope>
    <source>
        <strain evidence="1">SCCH136:Ach223948</strain>
    </source>
</reference>
<dbReference type="Pfam" id="PF05973">
    <property type="entry name" value="Gp49"/>
    <property type="match status" value="1"/>
</dbReference>
<dbReference type="KEGG" id="axx:ERS451415_04993"/>
<dbReference type="AlphaFoldDB" id="A0A0D6IHQ7"/>
<dbReference type="EMBL" id="JAPZVI010000017">
    <property type="protein sequence ID" value="MCZ8403745.1"/>
    <property type="molecule type" value="Genomic_DNA"/>
</dbReference>
<comment type="caution">
    <text evidence="1">The sequence shown here is derived from an EMBL/GenBank/DDBJ whole genome shotgun (WGS) entry which is preliminary data.</text>
</comment>
<organism evidence="1 2">
    <name type="scientific">Alcaligenes xylosoxydans xylosoxydans</name>
    <name type="common">Achromobacter xylosoxidans</name>
    <dbReference type="NCBI Taxonomy" id="85698"/>
    <lineage>
        <taxon>Bacteria</taxon>
        <taxon>Pseudomonadati</taxon>
        <taxon>Pseudomonadota</taxon>
        <taxon>Betaproteobacteria</taxon>
        <taxon>Burkholderiales</taxon>
        <taxon>Alcaligenaceae</taxon>
        <taxon>Achromobacter</taxon>
    </lineage>
</organism>
<accession>A0A0D6IHQ7</accession>
<dbReference type="RefSeq" id="WP_006386650.1">
    <property type="nucleotide sequence ID" value="NZ_CABIYZ010000008.1"/>
</dbReference>
<dbReference type="eggNOG" id="COG4679">
    <property type="taxonomic scope" value="Bacteria"/>
</dbReference>
<proteinExistence type="predicted"/>
<dbReference type="GeneID" id="94356385"/>
<sequence length="122" mass="13854">MFIELPRPLYWEGSSKKDFQTFPLAVQKHLGMSLFIVQSGRRPAASKPWHGLGPGVFELVDDHRGDTFRAVYLIRIGNGVHVLHAFQKKSKSGVSTPRPDIALITRRLKQVQARYGPHKRQP</sequence>
<dbReference type="InterPro" id="IPR009241">
    <property type="entry name" value="HigB-like"/>
</dbReference>